<reference evidence="2" key="1">
    <citation type="submission" date="2017-01" db="EMBL/GenBank/DDBJ databases">
        <authorList>
            <person name="Wang Y."/>
            <person name="White M."/>
            <person name="Kvist S."/>
            <person name="Moncalvo J.-M."/>
        </authorList>
    </citation>
    <scope>NUCLEOTIDE SEQUENCE [LARGE SCALE GENOMIC DNA]</scope>
    <source>
        <strain evidence="2">COL-18-3</strain>
    </source>
</reference>
<dbReference type="AlphaFoldDB" id="A0A1R1PJ22"/>
<dbReference type="Proteomes" id="UP000188320">
    <property type="component" value="Unassembled WGS sequence"/>
</dbReference>
<gene>
    <name evidence="1" type="ORF">AX774_g5652</name>
</gene>
<name>A0A1R1PJ22_ZANCU</name>
<sequence>MAELQNLAYTNSKTQKNTCSSLMMKQTRRTGFVSLVEKTHPHEFQHTISVLFLETGSELAILIVHREALKQLSALLIFF</sequence>
<proteinExistence type="predicted"/>
<evidence type="ECO:0000313" key="2">
    <source>
        <dbReference type="Proteomes" id="UP000188320"/>
    </source>
</evidence>
<dbReference type="EMBL" id="LSSK01001042">
    <property type="protein sequence ID" value="OMH80903.1"/>
    <property type="molecule type" value="Genomic_DNA"/>
</dbReference>
<organism evidence="1 2">
    <name type="scientific">Zancudomyces culisetae</name>
    <name type="common">Gut fungus</name>
    <name type="synonym">Smittium culisetae</name>
    <dbReference type="NCBI Taxonomy" id="1213189"/>
    <lineage>
        <taxon>Eukaryota</taxon>
        <taxon>Fungi</taxon>
        <taxon>Fungi incertae sedis</taxon>
        <taxon>Zoopagomycota</taxon>
        <taxon>Kickxellomycotina</taxon>
        <taxon>Harpellomycetes</taxon>
        <taxon>Harpellales</taxon>
        <taxon>Legeriomycetaceae</taxon>
        <taxon>Zancudomyces</taxon>
    </lineage>
</organism>
<keyword evidence="2" id="KW-1185">Reference proteome</keyword>
<accession>A0A1R1PJ22</accession>
<comment type="caution">
    <text evidence="1">The sequence shown here is derived from an EMBL/GenBank/DDBJ whole genome shotgun (WGS) entry which is preliminary data.</text>
</comment>
<evidence type="ECO:0000313" key="1">
    <source>
        <dbReference type="EMBL" id="OMH80903.1"/>
    </source>
</evidence>
<protein>
    <submittedName>
        <fullName evidence="1">Uncharacterized protein</fullName>
    </submittedName>
</protein>